<proteinExistence type="predicted"/>
<organism evidence="2">
    <name type="scientific">Sulfurovum sp. enrichment culture clone C5</name>
    <dbReference type="NCBI Taxonomy" id="497650"/>
    <lineage>
        <taxon>Bacteria</taxon>
        <taxon>Pseudomonadati</taxon>
        <taxon>Campylobacterota</taxon>
        <taxon>Epsilonproteobacteria</taxon>
        <taxon>Campylobacterales</taxon>
        <taxon>Sulfurovaceae</taxon>
        <taxon>Sulfurovum</taxon>
        <taxon>environmental samples</taxon>
    </lineage>
</organism>
<dbReference type="PANTHER" id="PTHR33937:SF2">
    <property type="entry name" value="DINITROGENASE IRON-MOLYBDENUM COFACTOR BIOSYNTHESIS DOMAIN-CONTAINING PROTEIN"/>
    <property type="match status" value="1"/>
</dbReference>
<reference evidence="2" key="1">
    <citation type="submission" date="2015-11" db="EMBL/GenBank/DDBJ databases">
        <authorList>
            <person name="Zhang Y."/>
            <person name="Guo Z."/>
        </authorList>
    </citation>
    <scope>NUCLEOTIDE SEQUENCE</scope>
    <source>
        <strain evidence="2">BN30871</strain>
    </source>
</reference>
<name>A0A0S4XQX4_9BACT</name>
<dbReference type="InterPro" id="IPR051840">
    <property type="entry name" value="NifX/NifY_domain"/>
</dbReference>
<dbReference type="SUPFAM" id="SSF53146">
    <property type="entry name" value="Nitrogenase accessory factor-like"/>
    <property type="match status" value="1"/>
</dbReference>
<dbReference type="InterPro" id="IPR003731">
    <property type="entry name" value="Di-Nase_FeMo-co_biosynth"/>
</dbReference>
<gene>
    <name evidence="2" type="ORF">BN3087_870046</name>
</gene>
<accession>A0A0S4XQX4</accession>
<dbReference type="EMBL" id="FAXN01000092">
    <property type="protein sequence ID" value="CUV66526.1"/>
    <property type="molecule type" value="Genomic_DNA"/>
</dbReference>
<dbReference type="Pfam" id="PF02579">
    <property type="entry name" value="Nitro_FeMo-Co"/>
    <property type="match status" value="1"/>
</dbReference>
<sequence length="121" mass="12590">MKIIFPTDENNGYLSARGAHFGKAKFYTIITLKNNKIVDVKGIANSGHDSGACSNAVMNIMKLNPDALVVGGIGGSPAAGFAKAGLSVYVDKDSATVKDSIEKFISGELKTINGQGTCSVH</sequence>
<dbReference type="AlphaFoldDB" id="A0A0S4XQX4"/>
<dbReference type="PANTHER" id="PTHR33937">
    <property type="entry name" value="IRON-MOLYBDENUM PROTEIN-RELATED-RELATED"/>
    <property type="match status" value="1"/>
</dbReference>
<protein>
    <submittedName>
        <fullName evidence="2">Dinitrogenase iron-molybdenum cofactor biosynthesis</fullName>
    </submittedName>
</protein>
<feature type="domain" description="Dinitrogenase iron-molybdenum cofactor biosynthesis" evidence="1">
    <location>
        <begin position="19"/>
        <end position="105"/>
    </location>
</feature>
<dbReference type="Gene3D" id="3.30.420.130">
    <property type="entry name" value="Dinitrogenase iron-molybdenum cofactor biosynthesis domain"/>
    <property type="match status" value="1"/>
</dbReference>
<dbReference type="InterPro" id="IPR036105">
    <property type="entry name" value="DiNase_FeMo-co_biosyn_sf"/>
</dbReference>
<evidence type="ECO:0000259" key="1">
    <source>
        <dbReference type="Pfam" id="PF02579"/>
    </source>
</evidence>
<evidence type="ECO:0000313" key="2">
    <source>
        <dbReference type="EMBL" id="CUV66526.1"/>
    </source>
</evidence>